<evidence type="ECO:0000313" key="3">
    <source>
        <dbReference type="Proteomes" id="UP001054945"/>
    </source>
</evidence>
<gene>
    <name evidence="2" type="ORF">CEXT_56621</name>
</gene>
<name>A0AAV4ULZ0_CAEEX</name>
<reference evidence="2 3" key="1">
    <citation type="submission" date="2021-06" db="EMBL/GenBank/DDBJ databases">
        <title>Caerostris extrusa draft genome.</title>
        <authorList>
            <person name="Kono N."/>
            <person name="Arakawa K."/>
        </authorList>
    </citation>
    <scope>NUCLEOTIDE SEQUENCE [LARGE SCALE GENOMIC DNA]</scope>
</reference>
<comment type="caution">
    <text evidence="2">The sequence shown here is derived from an EMBL/GenBank/DDBJ whole genome shotgun (WGS) entry which is preliminary data.</text>
</comment>
<keyword evidence="3" id="KW-1185">Reference proteome</keyword>
<feature type="compositionally biased region" description="Basic and acidic residues" evidence="1">
    <location>
        <begin position="58"/>
        <end position="76"/>
    </location>
</feature>
<dbReference type="Proteomes" id="UP001054945">
    <property type="component" value="Unassembled WGS sequence"/>
</dbReference>
<accession>A0AAV4ULZ0</accession>
<feature type="compositionally biased region" description="Polar residues" evidence="1">
    <location>
        <begin position="35"/>
        <end position="44"/>
    </location>
</feature>
<protein>
    <submittedName>
        <fullName evidence="2">Uncharacterized protein</fullName>
    </submittedName>
</protein>
<evidence type="ECO:0000256" key="1">
    <source>
        <dbReference type="SAM" id="MobiDB-lite"/>
    </source>
</evidence>
<dbReference type="EMBL" id="BPLR01013110">
    <property type="protein sequence ID" value="GIY58821.1"/>
    <property type="molecule type" value="Genomic_DNA"/>
</dbReference>
<sequence length="100" mass="11339">MPQQYEERLPKHQKKLKELSKSSQIDDSPKKSNPESDTSAQALINTLPDEPNVSKKKGTIDHPTDSRQRRVPDRDGFIQPPKHPVRKILLLPILTPTPVS</sequence>
<feature type="compositionally biased region" description="Basic and acidic residues" evidence="1">
    <location>
        <begin position="1"/>
        <end position="20"/>
    </location>
</feature>
<proteinExistence type="predicted"/>
<feature type="region of interest" description="Disordered" evidence="1">
    <location>
        <begin position="1"/>
        <end position="83"/>
    </location>
</feature>
<dbReference type="AlphaFoldDB" id="A0AAV4ULZ0"/>
<organism evidence="2 3">
    <name type="scientific">Caerostris extrusa</name>
    <name type="common">Bark spider</name>
    <name type="synonym">Caerostris bankana</name>
    <dbReference type="NCBI Taxonomy" id="172846"/>
    <lineage>
        <taxon>Eukaryota</taxon>
        <taxon>Metazoa</taxon>
        <taxon>Ecdysozoa</taxon>
        <taxon>Arthropoda</taxon>
        <taxon>Chelicerata</taxon>
        <taxon>Arachnida</taxon>
        <taxon>Araneae</taxon>
        <taxon>Araneomorphae</taxon>
        <taxon>Entelegynae</taxon>
        <taxon>Araneoidea</taxon>
        <taxon>Araneidae</taxon>
        <taxon>Caerostris</taxon>
    </lineage>
</organism>
<evidence type="ECO:0000313" key="2">
    <source>
        <dbReference type="EMBL" id="GIY58821.1"/>
    </source>
</evidence>